<reference evidence="3" key="1">
    <citation type="journal article" date="2019" name="Int. J. Syst. Evol. Microbiol.">
        <title>The Global Catalogue of Microorganisms (GCM) 10K type strain sequencing project: providing services to taxonomists for standard genome sequencing and annotation.</title>
        <authorList>
            <consortium name="The Broad Institute Genomics Platform"/>
            <consortium name="The Broad Institute Genome Sequencing Center for Infectious Disease"/>
            <person name="Wu L."/>
            <person name="Ma J."/>
        </authorList>
    </citation>
    <scope>NUCLEOTIDE SEQUENCE [LARGE SCALE GENOMIC DNA]</scope>
    <source>
        <strain evidence="3">JCM 16704</strain>
    </source>
</reference>
<keyword evidence="3" id="KW-1185">Reference proteome</keyword>
<dbReference type="PANTHER" id="PTHR30543:SF21">
    <property type="entry name" value="NAD(P)H-DEPENDENT FMN REDUCTASE LOT6"/>
    <property type="match status" value="1"/>
</dbReference>
<dbReference type="Gene3D" id="3.40.50.360">
    <property type="match status" value="1"/>
</dbReference>
<organism evidence="2 3">
    <name type="scientific">Sphingobacterium kyonggiense</name>
    <dbReference type="NCBI Taxonomy" id="714075"/>
    <lineage>
        <taxon>Bacteria</taxon>
        <taxon>Pseudomonadati</taxon>
        <taxon>Bacteroidota</taxon>
        <taxon>Sphingobacteriia</taxon>
        <taxon>Sphingobacteriales</taxon>
        <taxon>Sphingobacteriaceae</taxon>
        <taxon>Sphingobacterium</taxon>
    </lineage>
</organism>
<sequence length="189" mass="21152">MKILAFAGSNSKQSINKKFVTSVSKYYKEADDEVVILDLNDFEMPIFSVDREAETGIPEQAYAFAKQIDWAELILMSLSENNGSYSAAYKNLMDWTSRIKGRKLFADKPILLLGTSDGARGAKSVLEAAEKRMPRDGADLLAVYSLPSFYENFEEGKGVIDPSLRASLEATVRKTKRTMSERLNTTKEQ</sequence>
<evidence type="ECO:0000259" key="1">
    <source>
        <dbReference type="Pfam" id="PF03358"/>
    </source>
</evidence>
<gene>
    <name evidence="2" type="ORF">GCM10022216_02100</name>
</gene>
<dbReference type="EMBL" id="BAAAZI010000003">
    <property type="protein sequence ID" value="GAA4131724.1"/>
    <property type="molecule type" value="Genomic_DNA"/>
</dbReference>
<dbReference type="RefSeq" id="WP_344672835.1">
    <property type="nucleotide sequence ID" value="NZ_BAAAZI010000003.1"/>
</dbReference>
<accession>A0ABP7Y7E3</accession>
<dbReference type="InterPro" id="IPR005025">
    <property type="entry name" value="FMN_Rdtase-like_dom"/>
</dbReference>
<protein>
    <submittedName>
        <fullName evidence="2">NAD(P)H-dependent oxidoreductase</fullName>
    </submittedName>
</protein>
<evidence type="ECO:0000313" key="3">
    <source>
        <dbReference type="Proteomes" id="UP001500101"/>
    </source>
</evidence>
<comment type="caution">
    <text evidence="2">The sequence shown here is derived from an EMBL/GenBank/DDBJ whole genome shotgun (WGS) entry which is preliminary data.</text>
</comment>
<dbReference type="PANTHER" id="PTHR30543">
    <property type="entry name" value="CHROMATE REDUCTASE"/>
    <property type="match status" value="1"/>
</dbReference>
<dbReference type="Pfam" id="PF03358">
    <property type="entry name" value="FMN_red"/>
    <property type="match status" value="1"/>
</dbReference>
<feature type="domain" description="NADPH-dependent FMN reductase-like" evidence="1">
    <location>
        <begin position="1"/>
        <end position="129"/>
    </location>
</feature>
<dbReference type="Proteomes" id="UP001500101">
    <property type="component" value="Unassembled WGS sequence"/>
</dbReference>
<name>A0ABP7Y7E3_9SPHI</name>
<dbReference type="InterPro" id="IPR029039">
    <property type="entry name" value="Flavoprotein-like_sf"/>
</dbReference>
<proteinExistence type="predicted"/>
<dbReference type="InterPro" id="IPR050712">
    <property type="entry name" value="NAD(P)H-dep_reductase"/>
</dbReference>
<evidence type="ECO:0000313" key="2">
    <source>
        <dbReference type="EMBL" id="GAA4131724.1"/>
    </source>
</evidence>
<dbReference type="SUPFAM" id="SSF52218">
    <property type="entry name" value="Flavoproteins"/>
    <property type="match status" value="1"/>
</dbReference>